<evidence type="ECO:0000256" key="6">
    <source>
        <dbReference type="ARBA" id="ARBA00022777"/>
    </source>
</evidence>
<dbReference type="Gene3D" id="3.30.565.10">
    <property type="entry name" value="Histidine kinase-like ATPase, C-terminal domain"/>
    <property type="match status" value="1"/>
</dbReference>
<dbReference type="InterPro" id="IPR050482">
    <property type="entry name" value="Sensor_HK_TwoCompSys"/>
</dbReference>
<evidence type="ECO:0000256" key="9">
    <source>
        <dbReference type="SAM" id="Phobius"/>
    </source>
</evidence>
<keyword evidence="6 11" id="KW-0418">Kinase</keyword>
<dbReference type="SUPFAM" id="SSF55874">
    <property type="entry name" value="ATPase domain of HSP90 chaperone/DNA topoisomerase II/histidine kinase"/>
    <property type="match status" value="1"/>
</dbReference>
<comment type="catalytic activity">
    <reaction evidence="1">
        <text>ATP + protein L-histidine = ADP + protein N-phospho-L-histidine.</text>
        <dbReference type="EC" id="2.7.13.3"/>
    </reaction>
</comment>
<dbReference type="Gene3D" id="1.20.5.1930">
    <property type="match status" value="1"/>
</dbReference>
<keyword evidence="4" id="KW-0808">Transferase</keyword>
<proteinExistence type="predicted"/>
<dbReference type="STRING" id="100225.SAMN05421595_2768"/>
<feature type="transmembrane region" description="Helical" evidence="9">
    <location>
        <begin position="132"/>
        <end position="152"/>
    </location>
</feature>
<evidence type="ECO:0000256" key="3">
    <source>
        <dbReference type="ARBA" id="ARBA00022553"/>
    </source>
</evidence>
<evidence type="ECO:0000256" key="1">
    <source>
        <dbReference type="ARBA" id="ARBA00000085"/>
    </source>
</evidence>
<keyword evidence="3" id="KW-0597">Phosphoprotein</keyword>
<dbReference type="PANTHER" id="PTHR24421:SF10">
    <property type="entry name" value="NITRATE_NITRITE SENSOR PROTEIN NARQ"/>
    <property type="match status" value="1"/>
</dbReference>
<dbReference type="AlphaFoldDB" id="K6W9K9"/>
<keyword evidence="9" id="KW-0472">Membrane</keyword>
<evidence type="ECO:0000313" key="12">
    <source>
        <dbReference type="Proteomes" id="UP000008495"/>
    </source>
</evidence>
<feature type="transmembrane region" description="Helical" evidence="9">
    <location>
        <begin position="94"/>
        <end position="112"/>
    </location>
</feature>
<dbReference type="EC" id="2.7.13.3" evidence="2"/>
<evidence type="ECO:0000256" key="5">
    <source>
        <dbReference type="ARBA" id="ARBA00022741"/>
    </source>
</evidence>
<dbReference type="GO" id="GO:0016020">
    <property type="term" value="C:membrane"/>
    <property type="evidence" value="ECO:0007669"/>
    <property type="project" value="InterPro"/>
</dbReference>
<gene>
    <name evidence="11" type="ORF">AUCHE_09_01020</name>
</gene>
<keyword evidence="9" id="KW-1133">Transmembrane helix</keyword>
<dbReference type="CDD" id="cd16917">
    <property type="entry name" value="HATPase_UhpB-NarQ-NarX-like"/>
    <property type="match status" value="1"/>
</dbReference>
<dbReference type="InterPro" id="IPR011712">
    <property type="entry name" value="Sig_transdc_His_kin_sub3_dim/P"/>
</dbReference>
<dbReference type="eggNOG" id="COG4585">
    <property type="taxonomic scope" value="Bacteria"/>
</dbReference>
<feature type="domain" description="Signal transduction histidine kinase subgroup 3 dimerisation and phosphoacceptor" evidence="10">
    <location>
        <begin position="186"/>
        <end position="250"/>
    </location>
</feature>
<reference evidence="11 12" key="1">
    <citation type="submission" date="2012-08" db="EMBL/GenBank/DDBJ databases">
        <title>Whole genome shotgun sequence of Austwickia chelonae NBRC 105200.</title>
        <authorList>
            <person name="Yoshida I."/>
            <person name="Hosoyama A."/>
            <person name="Tsuchikane K."/>
            <person name="Katsumata H."/>
            <person name="Ando Y."/>
            <person name="Ohji S."/>
            <person name="Hamada M."/>
            <person name="Tamura T."/>
            <person name="Yamazoe A."/>
            <person name="Yamazaki S."/>
            <person name="Fujita N."/>
        </authorList>
    </citation>
    <scope>NUCLEOTIDE SEQUENCE [LARGE SCALE GENOMIC DNA]</scope>
    <source>
        <strain evidence="11 12">NBRC 105200</strain>
    </source>
</reference>
<keyword evidence="5" id="KW-0547">Nucleotide-binding</keyword>
<evidence type="ECO:0000256" key="2">
    <source>
        <dbReference type="ARBA" id="ARBA00012438"/>
    </source>
</evidence>
<dbReference type="InterPro" id="IPR036890">
    <property type="entry name" value="HATPase_C_sf"/>
</dbReference>
<evidence type="ECO:0000259" key="10">
    <source>
        <dbReference type="Pfam" id="PF07730"/>
    </source>
</evidence>
<dbReference type="GO" id="GO:0000155">
    <property type="term" value="F:phosphorelay sensor kinase activity"/>
    <property type="evidence" value="ECO:0007669"/>
    <property type="project" value="InterPro"/>
</dbReference>
<dbReference type="PANTHER" id="PTHR24421">
    <property type="entry name" value="NITRATE/NITRITE SENSOR PROTEIN NARX-RELATED"/>
    <property type="match status" value="1"/>
</dbReference>
<dbReference type="OrthoDB" id="227596at2"/>
<comment type="caution">
    <text evidence="11">The sequence shown here is derived from an EMBL/GenBank/DDBJ whole genome shotgun (WGS) entry which is preliminary data.</text>
</comment>
<dbReference type="EMBL" id="BAGZ01000009">
    <property type="protein sequence ID" value="GAB78497.1"/>
    <property type="molecule type" value="Genomic_DNA"/>
</dbReference>
<keyword evidence="8" id="KW-0902">Two-component regulatory system</keyword>
<dbReference type="RefSeq" id="WP_006503252.1">
    <property type="nucleotide sequence ID" value="NZ_BAGZ01000009.1"/>
</dbReference>
<evidence type="ECO:0000256" key="8">
    <source>
        <dbReference type="ARBA" id="ARBA00023012"/>
    </source>
</evidence>
<protein>
    <recommendedName>
        <fullName evidence="2">histidine kinase</fullName>
        <ecNumber evidence="2">2.7.13.3</ecNumber>
    </recommendedName>
</protein>
<accession>K6W9K9</accession>
<evidence type="ECO:0000256" key="4">
    <source>
        <dbReference type="ARBA" id="ARBA00022679"/>
    </source>
</evidence>
<feature type="transmembrane region" description="Helical" evidence="9">
    <location>
        <begin position="52"/>
        <end position="82"/>
    </location>
</feature>
<keyword evidence="12" id="KW-1185">Reference proteome</keyword>
<dbReference type="Pfam" id="PF07730">
    <property type="entry name" value="HisKA_3"/>
    <property type="match status" value="1"/>
</dbReference>
<keyword evidence="7" id="KW-0067">ATP-binding</keyword>
<dbReference type="GO" id="GO:0005524">
    <property type="term" value="F:ATP binding"/>
    <property type="evidence" value="ECO:0007669"/>
    <property type="project" value="UniProtKB-KW"/>
</dbReference>
<evidence type="ECO:0000256" key="7">
    <source>
        <dbReference type="ARBA" id="ARBA00022840"/>
    </source>
</evidence>
<dbReference type="Proteomes" id="UP000008495">
    <property type="component" value="Unassembled WGS sequence"/>
</dbReference>
<dbReference type="GO" id="GO:0046983">
    <property type="term" value="F:protein dimerization activity"/>
    <property type="evidence" value="ECO:0007669"/>
    <property type="project" value="InterPro"/>
</dbReference>
<keyword evidence="9" id="KW-0812">Transmembrane</keyword>
<evidence type="ECO:0000313" key="11">
    <source>
        <dbReference type="EMBL" id="GAB78497.1"/>
    </source>
</evidence>
<name>K6W9K9_9MICO</name>
<organism evidence="11 12">
    <name type="scientific">Austwickia chelonae NBRC 105200</name>
    <dbReference type="NCBI Taxonomy" id="1184607"/>
    <lineage>
        <taxon>Bacteria</taxon>
        <taxon>Bacillati</taxon>
        <taxon>Actinomycetota</taxon>
        <taxon>Actinomycetes</taxon>
        <taxon>Micrococcales</taxon>
        <taxon>Dermatophilaceae</taxon>
        <taxon>Austwickia</taxon>
    </lineage>
</organism>
<sequence>MISRPRWLRWDGFLAVLLTMTGIIMAAAESYSVASSISLVAAAVAVQRRHPLWMSVLALLSGVVQILTGSLLLLLVWVYFLLTRRLGMDPDAQIRRWGLACCGLGIGAFVILHLSQPRQVRWNELFMNPVSLILSLVPVLLLSAPLLFGGWLSGYAKLQRALALQARFDAVEQRRLADRYHQEQIRRRIAADMHDIAAHSWAVVAAQADGARYRLHEAPDEAEQALRTIADTARRSMDELRALLEELRSGDSGEHALTGGRHQLFTRMRDAGMILEHDEKGTIPDHPLLAVTAERLLGECLTNALKHGDLKVPVSVSENWTGGYRLTVTNAVHPQKNNTHHGHGLDGMAERVRLLGGTFRAARHDDHWQVDITLPEMQGETA</sequence>